<reference evidence="5 6" key="1">
    <citation type="journal article" date="2014" name="PLoS Genet.">
        <title>The Genome of Spironucleus salmonicida Highlights a Fish Pathogen Adapted to Fluctuating Environments.</title>
        <authorList>
            <person name="Xu F."/>
            <person name="Jerlstrom-Hultqvist J."/>
            <person name="Einarsson E."/>
            <person name="Astvaldsson A."/>
            <person name="Svard S.G."/>
            <person name="Andersson J.O."/>
        </authorList>
    </citation>
    <scope>NUCLEOTIDE SEQUENCE</scope>
    <source>
        <strain evidence="6">ATCC 50377</strain>
    </source>
</reference>
<evidence type="ECO:0000256" key="4">
    <source>
        <dbReference type="SAM" id="MobiDB-lite"/>
    </source>
</evidence>
<dbReference type="InterPro" id="IPR038716">
    <property type="entry name" value="P1/P2_N_sf"/>
</dbReference>
<reference evidence="6" key="2">
    <citation type="submission" date="2020-12" db="EMBL/GenBank/DDBJ databases">
        <title>New Spironucleus salmonicida genome in near-complete chromosomes.</title>
        <authorList>
            <person name="Xu F."/>
            <person name="Kurt Z."/>
            <person name="Jimenez-Gonzalez A."/>
            <person name="Astvaldsson A."/>
            <person name="Andersson J.O."/>
            <person name="Svard S.G."/>
        </authorList>
    </citation>
    <scope>NUCLEOTIDE SEQUENCE</scope>
    <source>
        <strain evidence="6">ATCC 50377</strain>
    </source>
</reference>
<evidence type="ECO:0000256" key="1">
    <source>
        <dbReference type="ARBA" id="ARBA00005436"/>
    </source>
</evidence>
<evidence type="ECO:0000313" key="5">
    <source>
        <dbReference type="EMBL" id="EST47217.1"/>
    </source>
</evidence>
<dbReference type="InterPro" id="IPR036872">
    <property type="entry name" value="CH_dom_sf"/>
</dbReference>
<sequence length="299" mass="33319">MSVTSPTMRRRMWKLEQLKMDSDLALRVINHVLDSSYKDFVEDMKTGTVFLEFFNKLNNMHMKINSKDNLFIHIENHSLFSKAINCFYSGGDFINGSQSEVSELARGVVAHVHEVDHGIIDMVMEAKELENMVRSANIDKLTQRHEENNILLSQILEDDNSVMEIPGPVKKRIESTTTPAEPRKINYGPPAQSENSGTAIAYACIALEAAGKDINSENINKIMIATGITGFEMWVDLFVSFMKTTSCDKMFSQIGSGSSSVSSPVTNAVQSNEKEKTEEEEMVGGFCMDDSSSDDSESD</sequence>
<name>V6LRE1_9EUKA</name>
<gene>
    <name evidence="5" type="ORF">SS50377_12728</name>
    <name evidence="6" type="ORF">SS50377_23348</name>
</gene>
<evidence type="ECO:0000313" key="6">
    <source>
        <dbReference type="EMBL" id="KAH0575708.1"/>
    </source>
</evidence>
<dbReference type="SUPFAM" id="SSF47576">
    <property type="entry name" value="Calponin-homology domain, CH-domain"/>
    <property type="match status" value="1"/>
</dbReference>
<proteinExistence type="inferred from homology"/>
<organism evidence="5">
    <name type="scientific">Spironucleus salmonicida</name>
    <dbReference type="NCBI Taxonomy" id="348837"/>
    <lineage>
        <taxon>Eukaryota</taxon>
        <taxon>Metamonada</taxon>
        <taxon>Diplomonadida</taxon>
        <taxon>Hexamitidae</taxon>
        <taxon>Hexamitinae</taxon>
        <taxon>Spironucleus</taxon>
    </lineage>
</organism>
<dbReference type="EMBL" id="AUWU02000003">
    <property type="protein sequence ID" value="KAH0575708.1"/>
    <property type="molecule type" value="Genomic_DNA"/>
</dbReference>
<keyword evidence="2" id="KW-0689">Ribosomal protein</keyword>
<dbReference type="GO" id="GO:0005840">
    <property type="term" value="C:ribosome"/>
    <property type="evidence" value="ECO:0007669"/>
    <property type="project" value="UniProtKB-KW"/>
</dbReference>
<evidence type="ECO:0000313" key="7">
    <source>
        <dbReference type="Proteomes" id="UP000018208"/>
    </source>
</evidence>
<comment type="similarity">
    <text evidence="1">Belongs to the eukaryotic ribosomal protein P1/P2 family.</text>
</comment>
<evidence type="ECO:0000256" key="2">
    <source>
        <dbReference type="ARBA" id="ARBA00022980"/>
    </source>
</evidence>
<dbReference type="Proteomes" id="UP000018208">
    <property type="component" value="Unassembled WGS sequence"/>
</dbReference>
<evidence type="ECO:0000256" key="3">
    <source>
        <dbReference type="ARBA" id="ARBA00023274"/>
    </source>
</evidence>
<feature type="region of interest" description="Disordered" evidence="4">
    <location>
        <begin position="173"/>
        <end position="192"/>
    </location>
</feature>
<dbReference type="GO" id="GO:1990904">
    <property type="term" value="C:ribonucleoprotein complex"/>
    <property type="evidence" value="ECO:0007669"/>
    <property type="project" value="UniProtKB-KW"/>
</dbReference>
<protein>
    <submittedName>
        <fullName evidence="5">Uncharacterized protein</fullName>
    </submittedName>
</protein>
<dbReference type="VEuPathDB" id="GiardiaDB:SS50377_23348"/>
<dbReference type="AlphaFoldDB" id="V6LRE1"/>
<accession>V6LRE1</accession>
<keyword evidence="3" id="KW-0687">Ribonucleoprotein</keyword>
<keyword evidence="7" id="KW-1185">Reference proteome</keyword>
<dbReference type="Gene3D" id="1.10.10.1410">
    <property type="match status" value="1"/>
</dbReference>
<dbReference type="EMBL" id="KI546046">
    <property type="protein sequence ID" value="EST47217.1"/>
    <property type="molecule type" value="Genomic_DNA"/>
</dbReference>
<feature type="region of interest" description="Disordered" evidence="4">
    <location>
        <begin position="254"/>
        <end position="299"/>
    </location>
</feature>